<feature type="region of interest" description="Disordered" evidence="1">
    <location>
        <begin position="135"/>
        <end position="177"/>
    </location>
</feature>
<dbReference type="GO" id="GO:0008270">
    <property type="term" value="F:zinc ion binding"/>
    <property type="evidence" value="ECO:0007669"/>
    <property type="project" value="InterPro"/>
</dbReference>
<name>A0A5J4RA58_9EUKA</name>
<proteinExistence type="predicted"/>
<dbReference type="EMBL" id="SNRW01042885">
    <property type="protein sequence ID" value="KAA6330234.1"/>
    <property type="molecule type" value="Genomic_DNA"/>
</dbReference>
<evidence type="ECO:0000313" key="3">
    <source>
        <dbReference type="EMBL" id="KAA6330234.1"/>
    </source>
</evidence>
<dbReference type="InterPro" id="IPR014782">
    <property type="entry name" value="Peptidase_M1_dom"/>
</dbReference>
<comment type="caution">
    <text evidence="3">The sequence shown here is derived from an EMBL/GenBank/DDBJ whole genome shotgun (WGS) entry which is preliminary data.</text>
</comment>
<feature type="domain" description="Peptidase M1 membrane alanine aminopeptidase" evidence="2">
    <location>
        <begin position="82"/>
        <end position="136"/>
    </location>
</feature>
<evidence type="ECO:0000256" key="1">
    <source>
        <dbReference type="SAM" id="MobiDB-lite"/>
    </source>
</evidence>
<feature type="non-terminal residue" evidence="3">
    <location>
        <position position="177"/>
    </location>
</feature>
<evidence type="ECO:0000313" key="4">
    <source>
        <dbReference type="Proteomes" id="UP000324800"/>
    </source>
</evidence>
<evidence type="ECO:0000259" key="2">
    <source>
        <dbReference type="Pfam" id="PF01433"/>
    </source>
</evidence>
<feature type="compositionally biased region" description="Acidic residues" evidence="1">
    <location>
        <begin position="157"/>
        <end position="168"/>
    </location>
</feature>
<organism evidence="3 4">
    <name type="scientific">Streblomastix strix</name>
    <dbReference type="NCBI Taxonomy" id="222440"/>
    <lineage>
        <taxon>Eukaryota</taxon>
        <taxon>Metamonada</taxon>
        <taxon>Preaxostyla</taxon>
        <taxon>Oxymonadida</taxon>
        <taxon>Streblomastigidae</taxon>
        <taxon>Streblomastix</taxon>
    </lineage>
</organism>
<dbReference type="GO" id="GO:0008237">
    <property type="term" value="F:metallopeptidase activity"/>
    <property type="evidence" value="ECO:0007669"/>
    <property type="project" value="InterPro"/>
</dbReference>
<dbReference type="OrthoDB" id="79562at2759"/>
<dbReference type="AlphaFoldDB" id="A0A5J4RA58"/>
<accession>A0A5J4RA58</accession>
<sequence length="177" mass="21418">KVGYVELKEEKEIDLEAEIEYDEFRERIEKAQMWRIYGMNEKELKDKEKEQEQDRMKDGTDIKKDNENEEQQNESKEVDLDSYQTSTITHELIHSYVGNISTCGRLGSVWLNEGSTKWLEYFMLQQQRMKRQKQVMKGNGSYSEGQRIYNKQIEREREDEEELDDEDWKDYFQSNQT</sequence>
<dbReference type="SUPFAM" id="SSF55486">
    <property type="entry name" value="Metalloproteases ('zincins'), catalytic domain"/>
    <property type="match status" value="1"/>
</dbReference>
<dbReference type="InterPro" id="IPR027268">
    <property type="entry name" value="Peptidase_M4/M1_CTD_sf"/>
</dbReference>
<reference evidence="3 4" key="1">
    <citation type="submission" date="2019-03" db="EMBL/GenBank/DDBJ databases">
        <title>Single cell metagenomics reveals metabolic interactions within the superorganism composed of flagellate Streblomastix strix and complex community of Bacteroidetes bacteria on its surface.</title>
        <authorList>
            <person name="Treitli S.C."/>
            <person name="Kolisko M."/>
            <person name="Husnik F."/>
            <person name="Keeling P."/>
            <person name="Hampl V."/>
        </authorList>
    </citation>
    <scope>NUCLEOTIDE SEQUENCE [LARGE SCALE GENOMIC DNA]</scope>
    <source>
        <strain evidence="3">ST1C</strain>
    </source>
</reference>
<dbReference type="Gene3D" id="1.10.390.10">
    <property type="entry name" value="Neutral Protease Domain 2"/>
    <property type="match status" value="1"/>
</dbReference>
<feature type="compositionally biased region" description="Basic and acidic residues" evidence="1">
    <location>
        <begin position="42"/>
        <end position="66"/>
    </location>
</feature>
<gene>
    <name evidence="3" type="ORF">EZS28_053522</name>
</gene>
<feature type="region of interest" description="Disordered" evidence="1">
    <location>
        <begin position="42"/>
        <end position="82"/>
    </location>
</feature>
<protein>
    <recommendedName>
        <fullName evidence="2">Peptidase M1 membrane alanine aminopeptidase domain-containing protein</fullName>
    </recommendedName>
</protein>
<dbReference type="Proteomes" id="UP000324800">
    <property type="component" value="Unassembled WGS sequence"/>
</dbReference>
<dbReference type="Pfam" id="PF01433">
    <property type="entry name" value="Peptidase_M1"/>
    <property type="match status" value="1"/>
</dbReference>
<feature type="non-terminal residue" evidence="3">
    <location>
        <position position="1"/>
    </location>
</feature>